<keyword evidence="2" id="KW-0548">Nucleotidyltransferase</keyword>
<gene>
    <name evidence="2" type="ORF">N7449_001331</name>
</gene>
<feature type="region of interest" description="Disordered" evidence="1">
    <location>
        <begin position="88"/>
        <end position="112"/>
    </location>
</feature>
<dbReference type="EMBL" id="JAPQKQ010000001">
    <property type="protein sequence ID" value="KAJ5214162.1"/>
    <property type="molecule type" value="Genomic_DNA"/>
</dbReference>
<feature type="compositionally biased region" description="Polar residues" evidence="1">
    <location>
        <begin position="33"/>
        <end position="46"/>
    </location>
</feature>
<dbReference type="AlphaFoldDB" id="A0A9W9N6Q0"/>
<proteinExistence type="predicted"/>
<protein>
    <submittedName>
        <fullName evidence="2">Reverse transcriptase</fullName>
    </submittedName>
</protein>
<organism evidence="2 3">
    <name type="scientific">Penicillium cf. viridicatum</name>
    <dbReference type="NCBI Taxonomy" id="2972119"/>
    <lineage>
        <taxon>Eukaryota</taxon>
        <taxon>Fungi</taxon>
        <taxon>Dikarya</taxon>
        <taxon>Ascomycota</taxon>
        <taxon>Pezizomycotina</taxon>
        <taxon>Eurotiomycetes</taxon>
        <taxon>Eurotiomycetidae</taxon>
        <taxon>Eurotiales</taxon>
        <taxon>Aspergillaceae</taxon>
        <taxon>Penicillium</taxon>
    </lineage>
</organism>
<keyword evidence="2" id="KW-0808">Transferase</keyword>
<accession>A0A9W9N6Q0</accession>
<dbReference type="Proteomes" id="UP001150942">
    <property type="component" value="Unassembled WGS sequence"/>
</dbReference>
<keyword evidence="2" id="KW-0695">RNA-directed DNA polymerase</keyword>
<feature type="region of interest" description="Disordered" evidence="1">
    <location>
        <begin position="11"/>
        <end position="52"/>
    </location>
</feature>
<comment type="caution">
    <text evidence="2">The sequence shown here is derived from an EMBL/GenBank/DDBJ whole genome shotgun (WGS) entry which is preliminary data.</text>
</comment>
<dbReference type="OrthoDB" id="4368593at2759"/>
<evidence type="ECO:0000256" key="1">
    <source>
        <dbReference type="SAM" id="MobiDB-lite"/>
    </source>
</evidence>
<name>A0A9W9N6Q0_9EURO</name>
<evidence type="ECO:0000313" key="2">
    <source>
        <dbReference type="EMBL" id="KAJ5214162.1"/>
    </source>
</evidence>
<evidence type="ECO:0000313" key="3">
    <source>
        <dbReference type="Proteomes" id="UP001150942"/>
    </source>
</evidence>
<dbReference type="GO" id="GO:0003964">
    <property type="term" value="F:RNA-directed DNA polymerase activity"/>
    <property type="evidence" value="ECO:0007669"/>
    <property type="project" value="UniProtKB-KW"/>
</dbReference>
<reference evidence="2" key="2">
    <citation type="journal article" date="2023" name="IMA Fungus">
        <title>Comparative genomic study of the Penicillium genus elucidates a diverse pangenome and 15 lateral gene transfer events.</title>
        <authorList>
            <person name="Petersen C."/>
            <person name="Sorensen T."/>
            <person name="Nielsen M.R."/>
            <person name="Sondergaard T.E."/>
            <person name="Sorensen J.L."/>
            <person name="Fitzpatrick D.A."/>
            <person name="Frisvad J.C."/>
            <person name="Nielsen K.L."/>
        </authorList>
    </citation>
    <scope>NUCLEOTIDE SEQUENCE</scope>
    <source>
        <strain evidence="2">IBT 20477</strain>
    </source>
</reference>
<sequence length="155" mass="17233">MGDILRLVRMRSGHQKPQHQLTHPSRSRDTTRDTSVLSASSHSTPNGGDGQGMAKVLEALTKINADTERLNQRIDAIEKTTKILSTIRRGATSEPDWQRGLAKAATPSTRSNGMSYPGVPYIELREDREVIVKVGPNREQIRGLSPREPVERAER</sequence>
<keyword evidence="3" id="KW-1185">Reference proteome</keyword>
<reference evidence="2" key="1">
    <citation type="submission" date="2022-11" db="EMBL/GenBank/DDBJ databases">
        <authorList>
            <person name="Petersen C."/>
        </authorList>
    </citation>
    <scope>NUCLEOTIDE SEQUENCE</scope>
    <source>
        <strain evidence="2">IBT 20477</strain>
    </source>
</reference>